<comment type="subcellular location">
    <subcellularLocation>
        <location evidence="2">Membrane</location>
        <topology evidence="2">Multi-pass membrane protein</topology>
    </subcellularLocation>
</comment>
<feature type="region of interest" description="Disordered" evidence="3">
    <location>
        <begin position="233"/>
        <end position="252"/>
    </location>
</feature>
<feature type="region of interest" description="Disordered" evidence="3">
    <location>
        <begin position="170"/>
        <end position="214"/>
    </location>
</feature>
<evidence type="ECO:0000256" key="2">
    <source>
        <dbReference type="RuleBase" id="RU366041"/>
    </source>
</evidence>
<evidence type="ECO:0000313" key="5">
    <source>
        <dbReference type="Proteomes" id="UP001386955"/>
    </source>
</evidence>
<dbReference type="GO" id="GO:0015095">
    <property type="term" value="F:magnesium ion transmembrane transporter activity"/>
    <property type="evidence" value="ECO:0007669"/>
    <property type="project" value="UniProtKB-ARBA"/>
</dbReference>
<dbReference type="CDD" id="cd12823">
    <property type="entry name" value="Mrs2_Mfm1p-like"/>
    <property type="match status" value="1"/>
</dbReference>
<dbReference type="GO" id="GO:0016020">
    <property type="term" value="C:membrane"/>
    <property type="evidence" value="ECO:0007669"/>
    <property type="project" value="UniProtKB-SubCell"/>
</dbReference>
<dbReference type="Gene3D" id="1.20.58.340">
    <property type="entry name" value="Magnesium transport protein CorA, transmembrane region"/>
    <property type="match status" value="1"/>
</dbReference>
<feature type="region of interest" description="Disordered" evidence="3">
    <location>
        <begin position="344"/>
        <end position="380"/>
    </location>
</feature>
<gene>
    <name evidence="4" type="ORF">VNO78_19252</name>
</gene>
<keyword evidence="2" id="KW-0813">Transport</keyword>
<keyword evidence="5" id="KW-1185">Reference proteome</keyword>
<dbReference type="AlphaFoldDB" id="A0AAN9SBR5"/>
<name>A0AAN9SBR5_PSOTE</name>
<proteinExistence type="inferred from homology"/>
<dbReference type="PANTHER" id="PTHR13890">
    <property type="entry name" value="RNA SPLICING PROTEIN MRS2, MITOCHONDRIAL"/>
    <property type="match status" value="1"/>
</dbReference>
<evidence type="ECO:0000313" key="4">
    <source>
        <dbReference type="EMBL" id="KAK7390987.1"/>
    </source>
</evidence>
<comment type="caution">
    <text evidence="2">Lacks conserved residue(s) required for the propagation of feature annotation.</text>
</comment>
<accession>A0AAN9SBR5</accession>
<keyword evidence="2" id="KW-0812">Transmembrane</keyword>
<dbReference type="Pfam" id="PF22099">
    <property type="entry name" value="MRS2-like"/>
    <property type="match status" value="2"/>
</dbReference>
<evidence type="ECO:0000256" key="1">
    <source>
        <dbReference type="ARBA" id="ARBA00007535"/>
    </source>
</evidence>
<comment type="similarity">
    <text evidence="1 2">Belongs to the CorA metal ion transporter (MIT) (TC 1.A.35.5) family.</text>
</comment>
<reference evidence="4 5" key="1">
    <citation type="submission" date="2024-01" db="EMBL/GenBank/DDBJ databases">
        <title>The genomes of 5 underutilized Papilionoideae crops provide insights into root nodulation and disease resistanc.</title>
        <authorList>
            <person name="Jiang F."/>
        </authorList>
    </citation>
    <scope>NUCLEOTIDE SEQUENCE [LARGE SCALE GENOMIC DNA]</scope>
    <source>
        <strain evidence="4">DUOXIRENSHENG_FW03</strain>
        <tissue evidence="4">Leaves</tissue>
    </source>
</reference>
<feature type="region of interest" description="Disordered" evidence="3">
    <location>
        <begin position="88"/>
        <end position="130"/>
    </location>
</feature>
<keyword evidence="2" id="KW-1133">Transmembrane helix</keyword>
<feature type="compositionally biased region" description="Basic and acidic residues" evidence="3">
    <location>
        <begin position="351"/>
        <end position="361"/>
    </location>
</feature>
<sequence length="507" mass="56260">MLGRKGTGARTWLMLDGEGQRKVMEARKHVIMQRTGLSARDLRVLDPLLSYPSTIVGRESAMVINLEHIKAIITAHQVLLLNSTEPTVDESGAEGAEGPKIGRDLGGRPKRDLRRDLGAETRSLPRSGRARRDLRRDLGVRGAISAVIWARETRSPPRSASDRNAVVEARPSLSALHPGGTAPKVRYGRAGTSGRPAAEARAPAGDCRQMTQPPPRRCSVPFVEHLHQRILSHHAATQPQPQEDQDGDETRQDGINILPFEFVTLEACLEAACSALELIFLQAQILEKETYPALDRLTSKISTLNLERIRRVKSRLVDLSARVWDELEHLLDDNEDMAELYLTKKSPPEIPLERGKDSANDHEDDQNATDHSGGQMFGASNRHGSEIREIQAGTICSAVNKHSFDVEELEMLLGAYFVQIGCTLNKLSRLKEYVDDTEDYINIALDEKQNRLLQMGVKLGTTCMLVNAFVCECQMPQFLGTIFGSTVACLVLYVVAIIWYKHKGLVD</sequence>
<comment type="caution">
    <text evidence="4">The sequence shown here is derived from an EMBL/GenBank/DDBJ whole genome shotgun (WGS) entry which is preliminary data.</text>
</comment>
<keyword evidence="2" id="KW-0460">Magnesium</keyword>
<dbReference type="FunFam" id="2.40.128.330:FF:000001">
    <property type="entry name" value="Magnesium transporter MRS2-1"/>
    <property type="match status" value="1"/>
</dbReference>
<comment type="function">
    <text evidence="2">Magnesium transporter that may mediate the influx of magnesium.</text>
</comment>
<organism evidence="4 5">
    <name type="scientific">Psophocarpus tetragonolobus</name>
    <name type="common">Winged bean</name>
    <name type="synonym">Dolichos tetragonolobus</name>
    <dbReference type="NCBI Taxonomy" id="3891"/>
    <lineage>
        <taxon>Eukaryota</taxon>
        <taxon>Viridiplantae</taxon>
        <taxon>Streptophyta</taxon>
        <taxon>Embryophyta</taxon>
        <taxon>Tracheophyta</taxon>
        <taxon>Spermatophyta</taxon>
        <taxon>Magnoliopsida</taxon>
        <taxon>eudicotyledons</taxon>
        <taxon>Gunneridae</taxon>
        <taxon>Pentapetalae</taxon>
        <taxon>rosids</taxon>
        <taxon>fabids</taxon>
        <taxon>Fabales</taxon>
        <taxon>Fabaceae</taxon>
        <taxon>Papilionoideae</taxon>
        <taxon>50 kb inversion clade</taxon>
        <taxon>NPAAA clade</taxon>
        <taxon>indigoferoid/millettioid clade</taxon>
        <taxon>Phaseoleae</taxon>
        <taxon>Psophocarpus</taxon>
    </lineage>
</organism>
<dbReference type="InterPro" id="IPR039204">
    <property type="entry name" value="MRS2-like"/>
</dbReference>
<dbReference type="Gene3D" id="2.40.128.330">
    <property type="match status" value="1"/>
</dbReference>
<keyword evidence="2" id="KW-0406">Ion transport</keyword>
<feature type="transmembrane region" description="Helical" evidence="2">
    <location>
        <begin position="478"/>
        <end position="500"/>
    </location>
</feature>
<feature type="compositionally biased region" description="Low complexity" evidence="3">
    <location>
        <begin position="194"/>
        <end position="205"/>
    </location>
</feature>
<evidence type="ECO:0000256" key="3">
    <source>
        <dbReference type="SAM" id="MobiDB-lite"/>
    </source>
</evidence>
<keyword evidence="2" id="KW-0472">Membrane</keyword>
<protein>
    <recommendedName>
        <fullName evidence="2">Magnesium transporter</fullName>
    </recommendedName>
</protein>
<dbReference type="Proteomes" id="UP001386955">
    <property type="component" value="Unassembled WGS sequence"/>
</dbReference>
<dbReference type="EMBL" id="JAYMYS010000005">
    <property type="protein sequence ID" value="KAK7390987.1"/>
    <property type="molecule type" value="Genomic_DNA"/>
</dbReference>
<dbReference type="PANTHER" id="PTHR13890:SF35">
    <property type="entry name" value="MAGNESIUM TRANSPORTER MRS2-3"/>
    <property type="match status" value="1"/>
</dbReference>
<feature type="compositionally biased region" description="Basic and acidic residues" evidence="3">
    <location>
        <begin position="100"/>
        <end position="119"/>
    </location>
</feature>